<evidence type="ECO:0000313" key="2">
    <source>
        <dbReference type="Proteomes" id="UP000193228"/>
    </source>
</evidence>
<name>A0A1X7JA46_9BURK</name>
<protein>
    <submittedName>
        <fullName evidence="1">Uncharacterized protein</fullName>
    </submittedName>
</protein>
<keyword evidence="2" id="KW-1185">Reference proteome</keyword>
<accession>A0A1X7JA46</accession>
<sequence length="32" mass="3591">MARQAVPGKRQHAFALHPESVFRAIVTDTISR</sequence>
<dbReference type="EMBL" id="FXAT01000002">
    <property type="protein sequence ID" value="SMG24562.1"/>
    <property type="molecule type" value="Genomic_DNA"/>
</dbReference>
<dbReference type="AlphaFoldDB" id="A0A1X7JA46"/>
<dbReference type="Proteomes" id="UP000193228">
    <property type="component" value="Unassembled WGS sequence"/>
</dbReference>
<reference evidence="2" key="1">
    <citation type="submission" date="2017-04" db="EMBL/GenBank/DDBJ databases">
        <authorList>
            <person name="Varghese N."/>
            <person name="Submissions S."/>
        </authorList>
    </citation>
    <scope>NUCLEOTIDE SEQUENCE [LARGE SCALE GENOMIC DNA]</scope>
    <source>
        <strain evidence="2">LMG 29540</strain>
    </source>
</reference>
<evidence type="ECO:0000313" key="1">
    <source>
        <dbReference type="EMBL" id="SMG24562.1"/>
    </source>
</evidence>
<organism evidence="1 2">
    <name type="scientific">Paraburkholderia susongensis</name>
    <dbReference type="NCBI Taxonomy" id="1515439"/>
    <lineage>
        <taxon>Bacteria</taxon>
        <taxon>Pseudomonadati</taxon>
        <taxon>Pseudomonadota</taxon>
        <taxon>Betaproteobacteria</taxon>
        <taxon>Burkholderiales</taxon>
        <taxon>Burkholderiaceae</taxon>
        <taxon>Paraburkholderia</taxon>
    </lineage>
</organism>
<dbReference type="STRING" id="1515439.SAMN06265784_102386"/>
<proteinExistence type="predicted"/>
<gene>
    <name evidence="1" type="ORF">SAMN06265784_102386</name>
</gene>